<evidence type="ECO:0000256" key="2">
    <source>
        <dbReference type="PROSITE-ProRule" id="PRU00221"/>
    </source>
</evidence>
<dbReference type="EnsemblProtists" id="PYU1_T010484">
    <property type="protein sequence ID" value="PYU1_T010484"/>
    <property type="gene ID" value="PYU1_G010462"/>
</dbReference>
<dbReference type="InterPro" id="IPR001680">
    <property type="entry name" value="WD40_rpt"/>
</dbReference>
<dbReference type="InterPro" id="IPR013783">
    <property type="entry name" value="Ig-like_fold"/>
</dbReference>
<dbReference type="STRING" id="431595.K3WZT5"/>
<dbReference type="InParanoid" id="K3WZT5"/>
<reference evidence="4" key="3">
    <citation type="submission" date="2015-02" db="UniProtKB">
        <authorList>
            <consortium name="EnsemblProtists"/>
        </authorList>
    </citation>
    <scope>IDENTIFICATION</scope>
    <source>
        <strain evidence="4">DAOM BR144</strain>
    </source>
</reference>
<keyword evidence="1" id="KW-0677">Repeat</keyword>
<reference evidence="5" key="2">
    <citation type="submission" date="2010-04" db="EMBL/GenBank/DDBJ databases">
        <authorList>
            <person name="Buell R."/>
            <person name="Hamilton J."/>
            <person name="Hostetler J."/>
        </authorList>
    </citation>
    <scope>NUCLEOTIDE SEQUENCE [LARGE SCALE GENOMIC DNA]</scope>
    <source>
        <strain evidence="5">DAOM:BR144</strain>
    </source>
</reference>
<evidence type="ECO:0000313" key="5">
    <source>
        <dbReference type="Proteomes" id="UP000019132"/>
    </source>
</evidence>
<dbReference type="Pfam" id="PF00400">
    <property type="entry name" value="WD40"/>
    <property type="match status" value="3"/>
</dbReference>
<feature type="domain" description="Fibronectin type-III" evidence="3">
    <location>
        <begin position="370"/>
        <end position="471"/>
    </location>
</feature>
<dbReference type="InterPro" id="IPR003961">
    <property type="entry name" value="FN3_dom"/>
</dbReference>
<name>K3WZT5_GLOUD</name>
<dbReference type="InterPro" id="IPR015943">
    <property type="entry name" value="WD40/YVTN_repeat-like_dom_sf"/>
</dbReference>
<reference evidence="5" key="1">
    <citation type="journal article" date="2010" name="Genome Biol.">
        <title>Genome sequence of the necrotrophic plant pathogen Pythium ultimum reveals original pathogenicity mechanisms and effector repertoire.</title>
        <authorList>
            <person name="Levesque C.A."/>
            <person name="Brouwer H."/>
            <person name="Cano L."/>
            <person name="Hamilton J.P."/>
            <person name="Holt C."/>
            <person name="Huitema E."/>
            <person name="Raffaele S."/>
            <person name="Robideau G.P."/>
            <person name="Thines M."/>
            <person name="Win J."/>
            <person name="Zerillo M.M."/>
            <person name="Beakes G.W."/>
            <person name="Boore J.L."/>
            <person name="Busam D."/>
            <person name="Dumas B."/>
            <person name="Ferriera S."/>
            <person name="Fuerstenberg S.I."/>
            <person name="Gachon C.M."/>
            <person name="Gaulin E."/>
            <person name="Govers F."/>
            <person name="Grenville-Briggs L."/>
            <person name="Horner N."/>
            <person name="Hostetler J."/>
            <person name="Jiang R.H."/>
            <person name="Johnson J."/>
            <person name="Krajaejun T."/>
            <person name="Lin H."/>
            <person name="Meijer H.J."/>
            <person name="Moore B."/>
            <person name="Morris P."/>
            <person name="Phuntmart V."/>
            <person name="Puiu D."/>
            <person name="Shetty J."/>
            <person name="Stajich J.E."/>
            <person name="Tripathy S."/>
            <person name="Wawra S."/>
            <person name="van West P."/>
            <person name="Whitty B.R."/>
            <person name="Coutinho P.M."/>
            <person name="Henrissat B."/>
            <person name="Martin F."/>
            <person name="Thomas P.D."/>
            <person name="Tyler B.M."/>
            <person name="De Vries R.P."/>
            <person name="Kamoun S."/>
            <person name="Yandell M."/>
            <person name="Tisserat N."/>
            <person name="Buell C.R."/>
        </authorList>
    </citation>
    <scope>NUCLEOTIDE SEQUENCE</scope>
    <source>
        <strain evidence="5">DAOM:BR144</strain>
    </source>
</reference>
<sequence length="1049" mass="115601">MLATCSWDSTCMLWKIHDNASSCQQDTDMAAASTTLTLLHIFPVHEEGASYARFTFDDQQLVAVGECVVKVWDVSTAAPVSPDSSADCEKLWSSEGRRIEAERAVWEAAMPFELTPQRSMELFMFDEALLSMVGNHEWQYFREHDANKTEQLERYYKQLTQFDFELLLNPAIPFPGQLGNNTNQSGEGNNAETRLPSTAAITPKELVWNSLRPDADGKLLRTFTKVDDNGFFVAHTSAITCCAVAKQVDMIVTVALDKCIKFWSLTQGKVLETIRNAHAAPITCCALTLSSQETTVTRMDLMLATGGKDNLVKVWRQRENGASTECIYTFCGHYDAIACCVFDPSGVFLTSAGDDTNVITWRVVPSSPDQPKQPALVSTDKFAITIAWDEPLANGSQLLHYVIHTKQTTSLVEGGHDIVGILESKVSAKYTTKTVEKLQPGIQYTFQLAAVNAIGTSPFSEATLPIETLAFVPSQIEQPVQYSDREAVCIRLSWKQPNANGAFIQSYTIRCVPENSVFVPALEMSIPSTDLEPAAPLASTDADIIGKKKATLTKGQGKTKRKKETALTGPREAKTMVAGSGSDVKAIEPKSQQKLPSASIFYSVVVERLWPGEIYQFVVAAENRCGLGAFSRVSDYVKMDCIAPDPPPQPVIINIQKRQVDIVWEKPRCNGSEILQYTLEWVQYDQVKSIVVPGARNDNNSGTTSSYESAEAVVPDPVLLVSNSIVLLTRSIPGTSYTLQGLEPGQPLRVWLSASNLIDNKICTSELSCASEVATTLCDVPDTPARPALIQPSAHTLLLVFTPPKCNGLEIQSYDVTTYFEEVQFGITNRQVFREFKLWISDCEAIPNAGFASAFTIKKLRGSTYYSAELRAINELGASATSECSALVSTKPPTVPARMLEPPVIRDIEPGRARITWAIPEYDGGAPLLAFHLQYSAQPNSTYSLNADNLGENIYKALFDQEVTIYHGQELLATFLRPKTTYRFRVASSNAVGKALFSKKSVAIHTPSLVEFTVTNYFADRPELEHVKARYIQVTQVFSFFAKVVWNGC</sequence>
<evidence type="ECO:0000313" key="4">
    <source>
        <dbReference type="EnsemblProtists" id="PYU1_T010484"/>
    </source>
</evidence>
<dbReference type="PROSITE" id="PS50082">
    <property type="entry name" value="WD_REPEATS_2"/>
    <property type="match status" value="2"/>
</dbReference>
<dbReference type="eggNOG" id="KOG0613">
    <property type="taxonomic scope" value="Eukaryota"/>
</dbReference>
<dbReference type="Gene3D" id="2.130.10.10">
    <property type="entry name" value="YVTN repeat-like/Quinoprotein amine dehydrogenase"/>
    <property type="match status" value="3"/>
</dbReference>
<feature type="domain" description="Fibronectin type-III" evidence="3">
    <location>
        <begin position="899"/>
        <end position="1009"/>
    </location>
</feature>
<dbReference type="InterPro" id="IPR036116">
    <property type="entry name" value="FN3_sf"/>
</dbReference>
<dbReference type="Pfam" id="PF00041">
    <property type="entry name" value="fn3"/>
    <property type="match status" value="1"/>
</dbReference>
<accession>K3WZT5</accession>
<evidence type="ECO:0000256" key="1">
    <source>
        <dbReference type="ARBA" id="ARBA00022737"/>
    </source>
</evidence>
<dbReference type="InterPro" id="IPR036322">
    <property type="entry name" value="WD40_repeat_dom_sf"/>
</dbReference>
<dbReference type="AlphaFoldDB" id="K3WZT5"/>
<dbReference type="PANTHER" id="PTHR13817">
    <property type="entry name" value="TITIN"/>
    <property type="match status" value="1"/>
</dbReference>
<keyword evidence="2" id="KW-0853">WD repeat</keyword>
<dbReference type="InterPro" id="IPR050964">
    <property type="entry name" value="Striated_Muscle_Regulatory"/>
</dbReference>
<proteinExistence type="predicted"/>
<dbReference type="SMART" id="SM00060">
    <property type="entry name" value="FN3"/>
    <property type="match status" value="5"/>
</dbReference>
<dbReference type="VEuPathDB" id="FungiDB:PYU1_G010462"/>
<protein>
    <recommendedName>
        <fullName evidence="3">Fibronectin type-III domain-containing protein</fullName>
    </recommendedName>
</protein>
<organism evidence="4 5">
    <name type="scientific">Globisporangium ultimum (strain ATCC 200006 / CBS 805.95 / DAOM BR144)</name>
    <name type="common">Pythium ultimum</name>
    <dbReference type="NCBI Taxonomy" id="431595"/>
    <lineage>
        <taxon>Eukaryota</taxon>
        <taxon>Sar</taxon>
        <taxon>Stramenopiles</taxon>
        <taxon>Oomycota</taxon>
        <taxon>Peronosporomycetes</taxon>
        <taxon>Pythiales</taxon>
        <taxon>Pythiaceae</taxon>
        <taxon>Globisporangium</taxon>
    </lineage>
</organism>
<dbReference type="eggNOG" id="KOG4155">
    <property type="taxonomic scope" value="Eukaryota"/>
</dbReference>
<dbReference type="PROSITE" id="PS50853">
    <property type="entry name" value="FN3"/>
    <property type="match status" value="3"/>
</dbReference>
<dbReference type="SUPFAM" id="SSF50978">
    <property type="entry name" value="WD40 repeat-like"/>
    <property type="match status" value="1"/>
</dbReference>
<evidence type="ECO:0000259" key="3">
    <source>
        <dbReference type="PROSITE" id="PS50853"/>
    </source>
</evidence>
<dbReference type="SUPFAM" id="SSF49265">
    <property type="entry name" value="Fibronectin type III"/>
    <property type="match status" value="3"/>
</dbReference>
<feature type="repeat" description="WD" evidence="2">
    <location>
        <begin position="232"/>
        <end position="273"/>
    </location>
</feature>
<feature type="domain" description="Fibronectin type-III" evidence="3">
    <location>
        <begin position="783"/>
        <end position="893"/>
    </location>
</feature>
<dbReference type="CDD" id="cd00063">
    <property type="entry name" value="FN3"/>
    <property type="match status" value="4"/>
</dbReference>
<dbReference type="OMA" id="APITCCA"/>
<feature type="repeat" description="WD" evidence="2">
    <location>
        <begin position="330"/>
        <end position="363"/>
    </location>
</feature>
<dbReference type="Proteomes" id="UP000019132">
    <property type="component" value="Unassembled WGS sequence"/>
</dbReference>
<dbReference type="HOGENOM" id="CLU_278922_0_0_1"/>
<dbReference type="PANTHER" id="PTHR13817:SF73">
    <property type="entry name" value="FIBRONECTIN TYPE-III DOMAIN-CONTAINING PROTEIN"/>
    <property type="match status" value="1"/>
</dbReference>
<dbReference type="Gene3D" id="2.60.40.10">
    <property type="entry name" value="Immunoglobulins"/>
    <property type="match status" value="5"/>
</dbReference>
<dbReference type="EMBL" id="GL376596">
    <property type="status" value="NOT_ANNOTATED_CDS"/>
    <property type="molecule type" value="Genomic_DNA"/>
</dbReference>
<keyword evidence="5" id="KW-1185">Reference proteome</keyword>
<dbReference type="SMART" id="SM00320">
    <property type="entry name" value="WD40"/>
    <property type="match status" value="4"/>
</dbReference>